<dbReference type="PROSITE" id="PS50943">
    <property type="entry name" value="HTH_CROC1"/>
    <property type="match status" value="1"/>
</dbReference>
<dbReference type="Gene3D" id="1.10.260.40">
    <property type="entry name" value="lambda repressor-like DNA-binding domains"/>
    <property type="match status" value="1"/>
</dbReference>
<dbReference type="Proteomes" id="UP000192840">
    <property type="component" value="Unassembled WGS sequence"/>
</dbReference>
<name>A0A1W2EGJ1_9PSEU</name>
<dbReference type="InterPro" id="IPR043917">
    <property type="entry name" value="DUF5753"/>
</dbReference>
<dbReference type="eggNOG" id="COG1396">
    <property type="taxonomic scope" value="Bacteria"/>
</dbReference>
<sequence>MGQARQTVERLQLGLTLQRLRLAAGKSQQEAADLIGRSAGRLSQVENGKGALGTEELTRLLGFYGVTPEQRDSVLALGKASRRRQPRLGYLDTLADSYVRFMDLLAAARHIGWYECGVIPGLVQSRGYVEGLIRASSSVRSEEETAELIAFRLDLQQQVLSSGKVKSIDIVFTEDSLLHVVGDQSVMREQVLHLLQLLEQHPSLNIRIVGLGTPGNPGLGGGMVTLDFDTSDPITFTSSLSGPPIYYDQPSHTERMRKLFERIADLAWSPRDTRTALADFLARSS</sequence>
<gene>
    <name evidence="2" type="ORF">SAMN05660733_04058</name>
</gene>
<dbReference type="STRING" id="40571.SAMN05660733_04058"/>
<dbReference type="CDD" id="cd00093">
    <property type="entry name" value="HTH_XRE"/>
    <property type="match status" value="1"/>
</dbReference>
<dbReference type="SMART" id="SM00530">
    <property type="entry name" value="HTH_XRE"/>
    <property type="match status" value="1"/>
</dbReference>
<keyword evidence="3" id="KW-1185">Reference proteome</keyword>
<reference evidence="3" key="1">
    <citation type="submission" date="2017-04" db="EMBL/GenBank/DDBJ databases">
        <authorList>
            <person name="Varghese N."/>
            <person name="Submissions S."/>
        </authorList>
    </citation>
    <scope>NUCLEOTIDE SEQUENCE [LARGE SCALE GENOMIC DNA]</scope>
    <source>
        <strain evidence="3">DSM 44073</strain>
    </source>
</reference>
<dbReference type="AlphaFoldDB" id="A0A1W2EGJ1"/>
<feature type="domain" description="HTH cro/C1-type" evidence="1">
    <location>
        <begin position="17"/>
        <end position="71"/>
    </location>
</feature>
<evidence type="ECO:0000313" key="2">
    <source>
        <dbReference type="EMBL" id="SMD08860.1"/>
    </source>
</evidence>
<evidence type="ECO:0000313" key="3">
    <source>
        <dbReference type="Proteomes" id="UP000192840"/>
    </source>
</evidence>
<dbReference type="InterPro" id="IPR001387">
    <property type="entry name" value="Cro/C1-type_HTH"/>
</dbReference>
<dbReference type="RefSeq" id="WP_030480120.1">
    <property type="nucleotide sequence ID" value="NZ_FWYC01000009.1"/>
</dbReference>
<protein>
    <submittedName>
        <fullName evidence="2">Transcriptional regulator, contains XRE-family HTH domain</fullName>
    </submittedName>
</protein>
<dbReference type="SUPFAM" id="SSF47413">
    <property type="entry name" value="lambda repressor-like DNA-binding domains"/>
    <property type="match status" value="1"/>
</dbReference>
<accession>A0A1W2EGJ1</accession>
<proteinExistence type="predicted"/>
<dbReference type="EMBL" id="FWYC01000009">
    <property type="protein sequence ID" value="SMD08860.1"/>
    <property type="molecule type" value="Genomic_DNA"/>
</dbReference>
<dbReference type="InterPro" id="IPR010982">
    <property type="entry name" value="Lambda_DNA-bd_dom_sf"/>
</dbReference>
<evidence type="ECO:0000259" key="1">
    <source>
        <dbReference type="PROSITE" id="PS50943"/>
    </source>
</evidence>
<dbReference type="Pfam" id="PF19054">
    <property type="entry name" value="DUF5753"/>
    <property type="match status" value="1"/>
</dbReference>
<organism evidence="2 3">
    <name type="scientific">Lentzea albidocapillata</name>
    <dbReference type="NCBI Taxonomy" id="40571"/>
    <lineage>
        <taxon>Bacteria</taxon>
        <taxon>Bacillati</taxon>
        <taxon>Actinomycetota</taxon>
        <taxon>Actinomycetes</taxon>
        <taxon>Pseudonocardiales</taxon>
        <taxon>Pseudonocardiaceae</taxon>
        <taxon>Lentzea</taxon>
    </lineage>
</organism>
<dbReference type="GO" id="GO:0003677">
    <property type="term" value="F:DNA binding"/>
    <property type="evidence" value="ECO:0007669"/>
    <property type="project" value="InterPro"/>
</dbReference>
<dbReference type="OrthoDB" id="3436020at2"/>
<dbReference type="Pfam" id="PF13560">
    <property type="entry name" value="HTH_31"/>
    <property type="match status" value="1"/>
</dbReference>